<feature type="transmembrane region" description="Helical" evidence="6">
    <location>
        <begin position="409"/>
        <end position="433"/>
    </location>
</feature>
<evidence type="ECO:0000256" key="3">
    <source>
        <dbReference type="ARBA" id="ARBA00022840"/>
    </source>
</evidence>
<evidence type="ECO:0000256" key="2">
    <source>
        <dbReference type="ARBA" id="ARBA00022741"/>
    </source>
</evidence>
<evidence type="ECO:0000256" key="1">
    <source>
        <dbReference type="ARBA" id="ARBA00022527"/>
    </source>
</evidence>
<dbReference type="OrthoDB" id="4062651at2759"/>
<reference evidence="9" key="1">
    <citation type="submission" date="2021-05" db="EMBL/GenBank/DDBJ databases">
        <title>A free-living protist that lacks canonical eukaryotic 1 DNA replication and segregation systems.</title>
        <authorList>
            <person name="Salas-Leiva D.E."/>
            <person name="Tromer E.C."/>
            <person name="Curtis B.A."/>
            <person name="Jerlstrom-Hultqvist J."/>
            <person name="Kolisko M."/>
            <person name="Yi Z."/>
            <person name="Salas-Leiva J.S."/>
            <person name="Gallot-Lavallee L."/>
            <person name="Kops G.J.P.L."/>
            <person name="Archibald J.M."/>
            <person name="Simpson A.G.B."/>
            <person name="Roger A.J."/>
        </authorList>
    </citation>
    <scope>NUCLEOTIDE SEQUENCE</scope>
    <source>
        <strain evidence="9">BICM</strain>
    </source>
</reference>
<keyword evidence="6" id="KW-0472">Membrane</keyword>
<dbReference type="Proteomes" id="UP000717585">
    <property type="component" value="Unassembled WGS sequence"/>
</dbReference>
<comment type="caution">
    <text evidence="9">The sequence shown here is derived from an EMBL/GenBank/DDBJ whole genome shotgun (WGS) entry which is preliminary data.</text>
</comment>
<evidence type="ECO:0000256" key="7">
    <source>
        <dbReference type="SAM" id="SignalP"/>
    </source>
</evidence>
<evidence type="ECO:0000256" key="5">
    <source>
        <dbReference type="SAM" id="MobiDB-lite"/>
    </source>
</evidence>
<dbReference type="PROSITE" id="PS00107">
    <property type="entry name" value="PROTEIN_KINASE_ATP"/>
    <property type="match status" value="1"/>
</dbReference>
<dbReference type="InterPro" id="IPR008271">
    <property type="entry name" value="Ser/Thr_kinase_AS"/>
</dbReference>
<organism evidence="9 10">
    <name type="scientific">Carpediemonas membranifera</name>
    <dbReference type="NCBI Taxonomy" id="201153"/>
    <lineage>
        <taxon>Eukaryota</taxon>
        <taxon>Metamonada</taxon>
        <taxon>Carpediemonas-like organisms</taxon>
        <taxon>Carpediemonas</taxon>
    </lineage>
</organism>
<evidence type="ECO:0000256" key="6">
    <source>
        <dbReference type="SAM" id="Phobius"/>
    </source>
</evidence>
<keyword evidence="10" id="KW-1185">Reference proteome</keyword>
<feature type="transmembrane region" description="Helical" evidence="6">
    <location>
        <begin position="480"/>
        <end position="503"/>
    </location>
</feature>
<dbReference type="SMART" id="SM00220">
    <property type="entry name" value="S_TKc"/>
    <property type="match status" value="1"/>
</dbReference>
<dbReference type="InterPro" id="IPR000719">
    <property type="entry name" value="Prot_kinase_dom"/>
</dbReference>
<protein>
    <submittedName>
        <fullName evidence="9">Protein tyrosine kinase</fullName>
    </submittedName>
</protein>
<dbReference type="InterPro" id="IPR011009">
    <property type="entry name" value="Kinase-like_dom_sf"/>
</dbReference>
<keyword evidence="1" id="KW-0723">Serine/threonine-protein kinase</keyword>
<proteinExistence type="predicted"/>
<dbReference type="InterPro" id="IPR013517">
    <property type="entry name" value="FG-GAP"/>
</dbReference>
<feature type="chain" id="PRO_5035299327" evidence="7">
    <location>
        <begin position="18"/>
        <end position="829"/>
    </location>
</feature>
<evidence type="ECO:0000313" key="9">
    <source>
        <dbReference type="EMBL" id="KAG9394616.1"/>
    </source>
</evidence>
<feature type="region of interest" description="Disordered" evidence="5">
    <location>
        <begin position="510"/>
        <end position="538"/>
    </location>
</feature>
<dbReference type="Pfam" id="PF14312">
    <property type="entry name" value="FG-GAP_2"/>
    <property type="match status" value="1"/>
</dbReference>
<keyword evidence="2 4" id="KW-0547">Nucleotide-binding</keyword>
<keyword evidence="9" id="KW-0418">Kinase</keyword>
<dbReference type="PROSITE" id="PS50011">
    <property type="entry name" value="PROTEIN_KINASE_DOM"/>
    <property type="match status" value="1"/>
</dbReference>
<feature type="compositionally biased region" description="Polar residues" evidence="5">
    <location>
        <begin position="528"/>
        <end position="538"/>
    </location>
</feature>
<evidence type="ECO:0000259" key="8">
    <source>
        <dbReference type="PROSITE" id="PS50011"/>
    </source>
</evidence>
<dbReference type="CDD" id="cd13999">
    <property type="entry name" value="STKc_MAP3K-like"/>
    <property type="match status" value="1"/>
</dbReference>
<dbReference type="Gene3D" id="1.10.510.10">
    <property type="entry name" value="Transferase(Phosphotransferase) domain 1"/>
    <property type="match status" value="1"/>
</dbReference>
<evidence type="ECO:0000256" key="4">
    <source>
        <dbReference type="PROSITE-ProRule" id="PRU10141"/>
    </source>
</evidence>
<dbReference type="EMBL" id="JAHDYR010000014">
    <property type="protein sequence ID" value="KAG9394616.1"/>
    <property type="molecule type" value="Genomic_DNA"/>
</dbReference>
<dbReference type="GO" id="GO:0005524">
    <property type="term" value="F:ATP binding"/>
    <property type="evidence" value="ECO:0007669"/>
    <property type="project" value="UniProtKB-UniRule"/>
</dbReference>
<keyword evidence="3 4" id="KW-0067">ATP-binding</keyword>
<dbReference type="InterPro" id="IPR051681">
    <property type="entry name" value="Ser/Thr_Kinases-Pseudokinases"/>
</dbReference>
<dbReference type="SUPFAM" id="SSF56112">
    <property type="entry name" value="Protein kinase-like (PK-like)"/>
    <property type="match status" value="1"/>
</dbReference>
<dbReference type="InterPro" id="IPR017441">
    <property type="entry name" value="Protein_kinase_ATP_BS"/>
</dbReference>
<keyword evidence="7" id="KW-0732">Signal</keyword>
<feature type="domain" description="Protein kinase" evidence="8">
    <location>
        <begin position="575"/>
        <end position="828"/>
    </location>
</feature>
<dbReference type="Pfam" id="PF07714">
    <property type="entry name" value="PK_Tyr_Ser-Thr"/>
    <property type="match status" value="1"/>
</dbReference>
<dbReference type="InterPro" id="IPR001245">
    <property type="entry name" value="Ser-Thr/Tyr_kinase_cat_dom"/>
</dbReference>
<evidence type="ECO:0000313" key="10">
    <source>
        <dbReference type="Proteomes" id="UP000717585"/>
    </source>
</evidence>
<dbReference type="PRINTS" id="PR00109">
    <property type="entry name" value="TYRKINASE"/>
</dbReference>
<dbReference type="PROSITE" id="PS00108">
    <property type="entry name" value="PROTEIN_KINASE_ST"/>
    <property type="match status" value="1"/>
</dbReference>
<keyword evidence="6" id="KW-0812">Transmembrane</keyword>
<sequence length="829" mass="87924">MTMLALFLLLELCLTLSFVVDTVDSPGQASSLKFGSDVAIDGNVMIVGRGDPISAQDAYDVFTYLDGRWVFAHPVVPTTRSYPLGGPVALNSKWLIAAGSYAGVAIVFSRHADEFTLMTQVEGPDGCSAISSIDLDEDSAIVGASLTSTATLTEVGVAFIIALEHGDWTSTAVLTAPKAYSVSYANFGSSVALEGNVALISASGVSCVFVISRENPLDSWQYEYLFQDVASTSTGHQLAYQGGLAVIGSPGLYMPSALVKRRDGVGQWSDVVSLTSDEGTPTLFGQSVAISGDMVVVGAPSSLIAPAVARINIYNTSTWVGQVIRDIDVGDTAFGSVVAITDRFIAVASTPSVLGSASSAGEVYSLNTACGEGQYSPTWGSCRACPRGTTSVAGSADCSPRGSRDLGPVILVALVADTILALVLAANVLLGCLARPAATVFPAVRRVLVVLRHVPWLTSYALGLGVLVLTATVISLEFSLVWAGAVVIMAAVLLLPALVIMHARLMPRKSARRPKTKTHPAVPARAWSASTRTTQSTPTDVTALLARHPSQMSIPDSPASGAGAIAAIEYTHDQLELCEIIGQGGFGNVFRGDLLGTPCAVKESIVRHMGPSGLRNVVKELAIHSSLVHPGVIQLLGFVRLDGKLLICLELADGSLYDLIHSNETLPWSRRWDIAASIAQTLAFIYLRGVQHRDLKSKNILMVGDRCKISDFGTSREAIVSTASTVPQYTPAWAAPERFSWQFTEKSDVYSFGVVMWELATREKPFAGMELDAIVKSILSGERLQFPADTPAEFATIAMRCWAPDPEHRPSFEELGQMLVGRSAMPGLL</sequence>
<keyword evidence="9" id="KW-0808">Transferase</keyword>
<keyword evidence="6" id="KW-1133">Transmembrane helix</keyword>
<accession>A0A8J6E2Q4</accession>
<name>A0A8J6E2Q4_9EUKA</name>
<feature type="transmembrane region" description="Helical" evidence="6">
    <location>
        <begin position="454"/>
        <end position="474"/>
    </location>
</feature>
<feature type="binding site" evidence="4">
    <location>
        <position position="602"/>
    </location>
    <ligand>
        <name>ATP</name>
        <dbReference type="ChEBI" id="CHEBI:30616"/>
    </ligand>
</feature>
<dbReference type="PANTHER" id="PTHR44329">
    <property type="entry name" value="SERINE/THREONINE-PROTEIN KINASE TNNI3K-RELATED"/>
    <property type="match status" value="1"/>
</dbReference>
<feature type="signal peptide" evidence="7">
    <location>
        <begin position="1"/>
        <end position="17"/>
    </location>
</feature>
<gene>
    <name evidence="9" type="ORF">J8273_3870</name>
</gene>
<dbReference type="AlphaFoldDB" id="A0A8J6E2Q4"/>
<dbReference type="GO" id="GO:0004674">
    <property type="term" value="F:protein serine/threonine kinase activity"/>
    <property type="evidence" value="ECO:0007669"/>
    <property type="project" value="UniProtKB-KW"/>
</dbReference>